<evidence type="ECO:0000259" key="1">
    <source>
        <dbReference type="PROSITE" id="PS50801"/>
    </source>
</evidence>
<evidence type="ECO:0000313" key="2">
    <source>
        <dbReference type="EMBL" id="OBK25671.1"/>
    </source>
</evidence>
<dbReference type="CDD" id="cd07043">
    <property type="entry name" value="STAS_anti-anti-sigma_factors"/>
    <property type="match status" value="1"/>
</dbReference>
<dbReference type="Proteomes" id="UP000093928">
    <property type="component" value="Unassembled WGS sequence"/>
</dbReference>
<dbReference type="EMBL" id="LZLS01000133">
    <property type="protein sequence ID" value="OBK25671.1"/>
    <property type="molecule type" value="Genomic_DNA"/>
</dbReference>
<dbReference type="PANTHER" id="PTHR33495:SF2">
    <property type="entry name" value="ANTI-SIGMA FACTOR ANTAGONIST TM_1081-RELATED"/>
    <property type="match status" value="1"/>
</dbReference>
<reference evidence="2 3" key="1">
    <citation type="submission" date="2016-06" db="EMBL/GenBank/DDBJ databases">
        <authorList>
            <person name="Kjaerup R.B."/>
            <person name="Dalgaard T.S."/>
            <person name="Juul-Madsen H.R."/>
        </authorList>
    </citation>
    <scope>NUCLEOTIDE SEQUENCE [LARGE SCALE GENOMIC DNA]</scope>
    <source>
        <strain evidence="2 3">1165133.8</strain>
    </source>
</reference>
<name>A0A1A3NUP1_MYCAS</name>
<dbReference type="GO" id="GO:0043856">
    <property type="term" value="F:anti-sigma factor antagonist activity"/>
    <property type="evidence" value="ECO:0007669"/>
    <property type="project" value="TreeGrafter"/>
</dbReference>
<dbReference type="InterPro" id="IPR036513">
    <property type="entry name" value="STAS_dom_sf"/>
</dbReference>
<sequence>MGLFMTIAINKMVPGVPGAVDCSGALIRAQCRHLATVIKIRGEIDAVNIDQVAEYVRRFVLSDSPIVLDLSDLSHFSSAGISLFCVLDEECRAAGVEWTIVANPAVKALLGEPETFPVARSVPAALRHLSDAIAWRRRQVLELVKKSA</sequence>
<dbReference type="PROSITE" id="PS50801">
    <property type="entry name" value="STAS"/>
    <property type="match status" value="1"/>
</dbReference>
<dbReference type="Pfam" id="PF01740">
    <property type="entry name" value="STAS"/>
    <property type="match status" value="1"/>
</dbReference>
<dbReference type="PANTHER" id="PTHR33495">
    <property type="entry name" value="ANTI-SIGMA FACTOR ANTAGONIST TM_1081-RELATED-RELATED"/>
    <property type="match status" value="1"/>
</dbReference>
<dbReference type="AlphaFoldDB" id="A0A1A3NUP1"/>
<protein>
    <submittedName>
        <fullName evidence="2">Sulfate transporter</fullName>
    </submittedName>
</protein>
<comment type="caution">
    <text evidence="2">The sequence shown here is derived from an EMBL/GenBank/DDBJ whole genome shotgun (WGS) entry which is preliminary data.</text>
</comment>
<organism evidence="2 3">
    <name type="scientific">Mycobacterium asiaticum</name>
    <dbReference type="NCBI Taxonomy" id="1790"/>
    <lineage>
        <taxon>Bacteria</taxon>
        <taxon>Bacillati</taxon>
        <taxon>Actinomycetota</taxon>
        <taxon>Actinomycetes</taxon>
        <taxon>Mycobacteriales</taxon>
        <taxon>Mycobacteriaceae</taxon>
        <taxon>Mycobacterium</taxon>
    </lineage>
</organism>
<proteinExistence type="predicted"/>
<gene>
    <name evidence="2" type="ORF">A5634_26070</name>
</gene>
<dbReference type="SUPFAM" id="SSF52091">
    <property type="entry name" value="SpoIIaa-like"/>
    <property type="match status" value="1"/>
</dbReference>
<dbReference type="Gene3D" id="3.30.750.24">
    <property type="entry name" value="STAS domain"/>
    <property type="match status" value="1"/>
</dbReference>
<evidence type="ECO:0000313" key="3">
    <source>
        <dbReference type="Proteomes" id="UP000093928"/>
    </source>
</evidence>
<feature type="domain" description="STAS" evidence="1">
    <location>
        <begin position="37"/>
        <end position="102"/>
    </location>
</feature>
<dbReference type="InterPro" id="IPR002645">
    <property type="entry name" value="STAS_dom"/>
</dbReference>
<accession>A0A1A3NUP1</accession>